<dbReference type="EnsemblMetazoa" id="Aqu2.1.15309_001">
    <property type="protein sequence ID" value="Aqu2.1.15309_001"/>
    <property type="gene ID" value="Aqu2.1.15309"/>
</dbReference>
<sequence length="111" mass="12518">LIFLYLPWRNETLDLIGNYGSAQALFVANKDKLQVLSTEQHSSFTENVQRATEQLRLLNQCGNAVYAPVAPCTSHVNLENNNEGDGHDPIYDHEIYLDNVAALLTDYNNDH</sequence>
<dbReference type="OrthoDB" id="416437at2759"/>
<organism evidence="1">
    <name type="scientific">Amphimedon queenslandica</name>
    <name type="common">Sponge</name>
    <dbReference type="NCBI Taxonomy" id="400682"/>
    <lineage>
        <taxon>Eukaryota</taxon>
        <taxon>Metazoa</taxon>
        <taxon>Porifera</taxon>
        <taxon>Demospongiae</taxon>
        <taxon>Heteroscleromorpha</taxon>
        <taxon>Haplosclerida</taxon>
        <taxon>Niphatidae</taxon>
        <taxon>Amphimedon</taxon>
    </lineage>
</organism>
<reference evidence="1" key="1">
    <citation type="submission" date="2017-05" db="UniProtKB">
        <authorList>
            <consortium name="EnsemblMetazoa"/>
        </authorList>
    </citation>
    <scope>IDENTIFICATION</scope>
</reference>
<name>A0A1X7TKM1_AMPQE</name>
<dbReference type="InParanoid" id="A0A1X7TKM1"/>
<accession>A0A1X7TKM1</accession>
<protein>
    <submittedName>
        <fullName evidence="1">Uncharacterized protein</fullName>
    </submittedName>
</protein>
<dbReference type="AlphaFoldDB" id="A0A1X7TKM1"/>
<evidence type="ECO:0000313" key="1">
    <source>
        <dbReference type="EnsemblMetazoa" id="Aqu2.1.15309_001"/>
    </source>
</evidence>
<proteinExistence type="predicted"/>